<feature type="compositionally biased region" description="Polar residues" evidence="1">
    <location>
        <begin position="17"/>
        <end position="33"/>
    </location>
</feature>
<protein>
    <submittedName>
        <fullName evidence="2">Uncharacterized protein</fullName>
    </submittedName>
</protein>
<name>A0ABR2WRZ1_9FUNG</name>
<feature type="region of interest" description="Disordered" evidence="1">
    <location>
        <begin position="1"/>
        <end position="33"/>
    </location>
</feature>
<evidence type="ECO:0000256" key="1">
    <source>
        <dbReference type="SAM" id="MobiDB-lite"/>
    </source>
</evidence>
<sequence length="99" mass="11564">MQVKANSLEDLLRQSRPKPTSLSSDLDVSAQANQNKIQQLEKQLEDSERKSARMEKDTQRAIKYVRDSESMLRKMKAELQRSQTQVIELTKQMRVKNMI</sequence>
<accession>A0ABR2WRZ1</accession>
<dbReference type="EMBL" id="JASJQH010000456">
    <property type="protein sequence ID" value="KAK9764288.1"/>
    <property type="molecule type" value="Genomic_DNA"/>
</dbReference>
<reference evidence="2 3" key="1">
    <citation type="submission" date="2023-04" db="EMBL/GenBank/DDBJ databases">
        <title>Genome of Basidiobolus ranarum AG-B5.</title>
        <authorList>
            <person name="Stajich J.E."/>
            <person name="Carter-House D."/>
            <person name="Gryganskyi A."/>
        </authorList>
    </citation>
    <scope>NUCLEOTIDE SEQUENCE [LARGE SCALE GENOMIC DNA]</scope>
    <source>
        <strain evidence="2 3">AG-B5</strain>
    </source>
</reference>
<feature type="region of interest" description="Disordered" evidence="1">
    <location>
        <begin position="40"/>
        <end position="59"/>
    </location>
</feature>
<comment type="caution">
    <text evidence="2">The sequence shown here is derived from an EMBL/GenBank/DDBJ whole genome shotgun (WGS) entry which is preliminary data.</text>
</comment>
<evidence type="ECO:0000313" key="2">
    <source>
        <dbReference type="EMBL" id="KAK9764288.1"/>
    </source>
</evidence>
<dbReference type="Proteomes" id="UP001479436">
    <property type="component" value="Unassembled WGS sequence"/>
</dbReference>
<gene>
    <name evidence="2" type="ORF">K7432_008329</name>
</gene>
<organism evidence="2 3">
    <name type="scientific">Basidiobolus ranarum</name>
    <dbReference type="NCBI Taxonomy" id="34480"/>
    <lineage>
        <taxon>Eukaryota</taxon>
        <taxon>Fungi</taxon>
        <taxon>Fungi incertae sedis</taxon>
        <taxon>Zoopagomycota</taxon>
        <taxon>Entomophthoromycotina</taxon>
        <taxon>Basidiobolomycetes</taxon>
        <taxon>Basidiobolales</taxon>
        <taxon>Basidiobolaceae</taxon>
        <taxon>Basidiobolus</taxon>
    </lineage>
</organism>
<feature type="compositionally biased region" description="Basic and acidic residues" evidence="1">
    <location>
        <begin position="42"/>
        <end position="59"/>
    </location>
</feature>
<proteinExistence type="predicted"/>
<evidence type="ECO:0000313" key="3">
    <source>
        <dbReference type="Proteomes" id="UP001479436"/>
    </source>
</evidence>
<keyword evidence="3" id="KW-1185">Reference proteome</keyword>